<accession>A0A0M6Y4N0</accession>
<gene>
    <name evidence="2" type="ORF">LAL4801_02762</name>
</gene>
<dbReference type="Proteomes" id="UP000048926">
    <property type="component" value="Unassembled WGS sequence"/>
</dbReference>
<keyword evidence="3" id="KW-1185">Reference proteome</keyword>
<dbReference type="EMBL" id="CXST01000002">
    <property type="protein sequence ID" value="CTQ44319.1"/>
    <property type="molecule type" value="Genomic_DNA"/>
</dbReference>
<dbReference type="RefSeq" id="WP_228870239.1">
    <property type="nucleotide sequence ID" value="NZ_CP045627.1"/>
</dbReference>
<name>A0A0M6Y4N0_9HYPH</name>
<protein>
    <submittedName>
        <fullName evidence="2">Uncharacterized protein</fullName>
    </submittedName>
</protein>
<evidence type="ECO:0000256" key="1">
    <source>
        <dbReference type="SAM" id="SignalP"/>
    </source>
</evidence>
<evidence type="ECO:0000313" key="3">
    <source>
        <dbReference type="Proteomes" id="UP000048926"/>
    </source>
</evidence>
<sequence length="135" mass="14866">MRKIWMILFLALGTSFLLPTFSAQAKTICTIQAESAFSKGHKTRAGAEARAWVNWQGKMRNSHGRRFAVSMARVTKGYPKFDGTRFNHRVVVRAQGCYVKGVSCLTGTGITPSCECQSDRRAALKQGCSVYAAGR</sequence>
<feature type="chain" id="PRO_5005807460" evidence="1">
    <location>
        <begin position="26"/>
        <end position="135"/>
    </location>
</feature>
<feature type="signal peptide" evidence="1">
    <location>
        <begin position="1"/>
        <end position="25"/>
    </location>
</feature>
<dbReference type="STRING" id="187304.B0E33_09475"/>
<dbReference type="AlphaFoldDB" id="A0A0M6Y4N0"/>
<reference evidence="3" key="1">
    <citation type="submission" date="2015-07" db="EMBL/GenBank/DDBJ databases">
        <authorList>
            <person name="Rodrigo-Torres Lidia"/>
            <person name="Arahal R.David."/>
        </authorList>
    </citation>
    <scope>NUCLEOTIDE SEQUENCE [LARGE SCALE GENOMIC DNA]</scope>
    <source>
        <strain evidence="3">CECT 4801</strain>
    </source>
</reference>
<evidence type="ECO:0000313" key="2">
    <source>
        <dbReference type="EMBL" id="CTQ44319.1"/>
    </source>
</evidence>
<keyword evidence="1" id="KW-0732">Signal</keyword>
<organism evidence="2 3">
    <name type="scientific">Roseibium aggregatum</name>
    <dbReference type="NCBI Taxonomy" id="187304"/>
    <lineage>
        <taxon>Bacteria</taxon>
        <taxon>Pseudomonadati</taxon>
        <taxon>Pseudomonadota</taxon>
        <taxon>Alphaproteobacteria</taxon>
        <taxon>Hyphomicrobiales</taxon>
        <taxon>Stappiaceae</taxon>
        <taxon>Roseibium</taxon>
    </lineage>
</organism>
<proteinExistence type="predicted"/>